<organism evidence="1 2">
    <name type="scientific">Streptococcus pyogenes serotype M12 (strain MGAS9429)</name>
    <dbReference type="NCBI Taxonomy" id="370551"/>
    <lineage>
        <taxon>Bacteria</taxon>
        <taxon>Bacillati</taxon>
        <taxon>Bacillota</taxon>
        <taxon>Bacilli</taxon>
        <taxon>Lactobacillales</taxon>
        <taxon>Streptococcaceae</taxon>
        <taxon>Streptococcus</taxon>
    </lineage>
</organism>
<reference evidence="1 2" key="1">
    <citation type="journal article" date="2006" name="Proc. Natl. Acad. Sci. U.S.A.">
        <title>Molecular genetic anatomy of inter- and intraserotype variation in the human bacterial pathogen group A Streptococcus.</title>
        <authorList>
            <person name="Beres S.B."/>
            <person name="Richter E.W."/>
            <person name="Nagiec M.J."/>
            <person name="Sumby P."/>
            <person name="Porcella S.F."/>
            <person name="DeLeo F.R."/>
            <person name="Musser J.M."/>
        </authorList>
    </citation>
    <scope>NUCLEOTIDE SEQUENCE [LARGE SCALE GENOMIC DNA]</scope>
    <source>
        <strain evidence="1 2">MGAS9429</strain>
    </source>
</reference>
<sequence length="48" mass="5356">MWSEPKQMFFVVVKVASTLTLTPLGIFEPRISKIRHGIPKEVAALSTT</sequence>
<evidence type="ECO:0000313" key="2">
    <source>
        <dbReference type="Proteomes" id="UP000002433"/>
    </source>
</evidence>
<protein>
    <submittedName>
        <fullName evidence="1">Uncharacterized protein</fullName>
    </submittedName>
</protein>
<dbReference type="HOGENOM" id="CLU_3277408_0_0_9"/>
<accession>Q1JKR5</accession>
<evidence type="ECO:0000313" key="1">
    <source>
        <dbReference type="EMBL" id="ABF32504.1"/>
    </source>
</evidence>
<name>Q1JKR5_STRPC</name>
<proteinExistence type="predicted"/>
<dbReference type="EMBL" id="CP000259">
    <property type="protein sequence ID" value="ABF32504.1"/>
    <property type="molecule type" value="Genomic_DNA"/>
</dbReference>
<dbReference type="Proteomes" id="UP000002433">
    <property type="component" value="Chromosome"/>
</dbReference>
<dbReference type="KEGG" id="spk:MGAS9429_Spy1316"/>
<gene>
    <name evidence="1" type="ordered locus">MGAS9429_Spy1316</name>
</gene>
<dbReference type="AlphaFoldDB" id="Q1JKR5"/>